<protein>
    <submittedName>
        <fullName evidence="2">Cobalamin-5-phosphate synthase</fullName>
    </submittedName>
</protein>
<keyword evidence="1" id="KW-0812">Transmembrane</keyword>
<gene>
    <name evidence="2" type="ORF">CN307_08410</name>
</gene>
<name>A0A2A9A5C5_BACCE</name>
<evidence type="ECO:0000313" key="3">
    <source>
        <dbReference type="Proteomes" id="UP000220032"/>
    </source>
</evidence>
<keyword evidence="1" id="KW-1133">Transmembrane helix</keyword>
<reference evidence="2 3" key="1">
    <citation type="submission" date="2017-09" db="EMBL/GenBank/DDBJ databases">
        <title>Large-scale bioinformatics analysis of Bacillus genomes uncovers conserved roles of natural products in bacterial physiology.</title>
        <authorList>
            <consortium name="Agbiome Team Llc"/>
            <person name="Bleich R.M."/>
            <person name="Grubbs K.J."/>
            <person name="Santa Maria K.C."/>
            <person name="Allen S.E."/>
            <person name="Farag S."/>
            <person name="Shank E.A."/>
            <person name="Bowers A."/>
        </authorList>
    </citation>
    <scope>NUCLEOTIDE SEQUENCE [LARGE SCALE GENOMIC DNA]</scope>
    <source>
        <strain evidence="2 3">AFS022681</strain>
    </source>
</reference>
<keyword evidence="1" id="KW-0472">Membrane</keyword>
<proteinExistence type="predicted"/>
<evidence type="ECO:0000256" key="1">
    <source>
        <dbReference type="SAM" id="Phobius"/>
    </source>
</evidence>
<dbReference type="Proteomes" id="UP000220032">
    <property type="component" value="Unassembled WGS sequence"/>
</dbReference>
<sequence>MRYFRPFVGFLIAREVGRNSSGCGGCLGVVFMLFVAYTFFSNIPNFIDYISQAPFFDADFDFGQLYSELHGGWLITFWIIVILAFILFIPILCLALFICILIIHLFILIYRIFVGTIFGHSQNTNENDIE</sequence>
<accession>A0A2A9A5C5</accession>
<evidence type="ECO:0000313" key="2">
    <source>
        <dbReference type="EMBL" id="PFE17357.1"/>
    </source>
</evidence>
<feature type="transmembrane region" description="Helical" evidence="1">
    <location>
        <begin position="75"/>
        <end position="108"/>
    </location>
</feature>
<organism evidence="2 3">
    <name type="scientific">Bacillus cereus</name>
    <dbReference type="NCBI Taxonomy" id="1396"/>
    <lineage>
        <taxon>Bacteria</taxon>
        <taxon>Bacillati</taxon>
        <taxon>Bacillota</taxon>
        <taxon>Bacilli</taxon>
        <taxon>Bacillales</taxon>
        <taxon>Bacillaceae</taxon>
        <taxon>Bacillus</taxon>
        <taxon>Bacillus cereus group</taxon>
    </lineage>
</organism>
<comment type="caution">
    <text evidence="2">The sequence shown here is derived from an EMBL/GenBank/DDBJ whole genome shotgun (WGS) entry which is preliminary data.</text>
</comment>
<dbReference type="EMBL" id="NTRR01000010">
    <property type="protein sequence ID" value="PFE17357.1"/>
    <property type="molecule type" value="Genomic_DNA"/>
</dbReference>
<feature type="transmembrane region" description="Helical" evidence="1">
    <location>
        <begin position="21"/>
        <end position="40"/>
    </location>
</feature>
<dbReference type="AlphaFoldDB" id="A0A2A9A5C5"/>